<dbReference type="SUPFAM" id="SSF56801">
    <property type="entry name" value="Acetyl-CoA synthetase-like"/>
    <property type="match status" value="1"/>
</dbReference>
<dbReference type="InterPro" id="IPR042099">
    <property type="entry name" value="ANL_N_sf"/>
</dbReference>
<name>X0XQX3_9ZZZZ</name>
<accession>X0XQX3</accession>
<gene>
    <name evidence="1" type="ORF">S01H1_67329</name>
</gene>
<evidence type="ECO:0000313" key="1">
    <source>
        <dbReference type="EMBL" id="GAG37742.1"/>
    </source>
</evidence>
<comment type="caution">
    <text evidence="1">The sequence shown here is derived from an EMBL/GenBank/DDBJ whole genome shotgun (WGS) entry which is preliminary data.</text>
</comment>
<organism evidence="1">
    <name type="scientific">marine sediment metagenome</name>
    <dbReference type="NCBI Taxonomy" id="412755"/>
    <lineage>
        <taxon>unclassified sequences</taxon>
        <taxon>metagenomes</taxon>
        <taxon>ecological metagenomes</taxon>
    </lineage>
</organism>
<reference evidence="1" key="1">
    <citation type="journal article" date="2014" name="Front. Microbiol.">
        <title>High frequency of phylogenetically diverse reductive dehalogenase-homologous genes in deep subseafloor sedimentary metagenomes.</title>
        <authorList>
            <person name="Kawai M."/>
            <person name="Futagami T."/>
            <person name="Toyoda A."/>
            <person name="Takaki Y."/>
            <person name="Nishi S."/>
            <person name="Hori S."/>
            <person name="Arai W."/>
            <person name="Tsubouchi T."/>
            <person name="Morono Y."/>
            <person name="Uchiyama I."/>
            <person name="Ito T."/>
            <person name="Fujiyama A."/>
            <person name="Inagaki F."/>
            <person name="Takami H."/>
        </authorList>
    </citation>
    <scope>NUCLEOTIDE SEQUENCE</scope>
    <source>
        <strain evidence="1">Expedition CK06-06</strain>
    </source>
</reference>
<proteinExistence type="predicted"/>
<sequence>MDENRPYWNMEIEPKFNTPEMKKIQDQKLIKRVKLLRERAPYFSRLFKTHGVHEDKIKTFEEFRRAVPPFTKADWRAMAEKHEGNIISALDELLPLNAYEDLNLMATTSGTTGEPQPYAQTHHDAWNL</sequence>
<dbReference type="EMBL" id="BARS01044584">
    <property type="protein sequence ID" value="GAG37742.1"/>
    <property type="molecule type" value="Genomic_DNA"/>
</dbReference>
<feature type="non-terminal residue" evidence="1">
    <location>
        <position position="128"/>
    </location>
</feature>
<dbReference type="Gene3D" id="3.40.50.12780">
    <property type="entry name" value="N-terminal domain of ligase-like"/>
    <property type="match status" value="1"/>
</dbReference>
<protein>
    <submittedName>
        <fullName evidence="1">Uncharacterized protein</fullName>
    </submittedName>
</protein>
<dbReference type="AlphaFoldDB" id="X0XQX3"/>